<dbReference type="InterPro" id="IPR037473">
    <property type="entry name" value="Lcp-like"/>
</dbReference>
<keyword evidence="2" id="KW-0560">Oxidoreductase</keyword>
<feature type="domain" description="ER-bound oxygenase mpaB/mpaB'/Rubber oxygenase catalytic" evidence="1">
    <location>
        <begin position="121"/>
        <end position="322"/>
    </location>
</feature>
<dbReference type="PANTHER" id="PTHR37539:SF1">
    <property type="entry name" value="ER-BOUND OXYGENASE MPAB_MPAB'_RUBBER OXYGENASE CATALYTIC DOMAIN-CONTAINING PROTEIN"/>
    <property type="match status" value="1"/>
</dbReference>
<comment type="caution">
    <text evidence="2">The sequence shown here is derived from an EMBL/GenBank/DDBJ whole genome shotgun (WGS) entry which is preliminary data.</text>
</comment>
<dbReference type="PANTHER" id="PTHR37539">
    <property type="entry name" value="SECRETED PROTEIN-RELATED"/>
    <property type="match status" value="1"/>
</dbReference>
<evidence type="ECO:0000313" key="3">
    <source>
        <dbReference type="Proteomes" id="UP001236507"/>
    </source>
</evidence>
<dbReference type="Pfam" id="PF09995">
    <property type="entry name" value="MPAB_Lcp_cat"/>
    <property type="match status" value="1"/>
</dbReference>
<dbReference type="InterPro" id="IPR018713">
    <property type="entry name" value="MPAB/Lcp_cat_dom"/>
</dbReference>
<organism evidence="2 3">
    <name type="scientific">Flectobacillus roseus</name>
    <dbReference type="NCBI Taxonomy" id="502259"/>
    <lineage>
        <taxon>Bacteria</taxon>
        <taxon>Pseudomonadati</taxon>
        <taxon>Bacteroidota</taxon>
        <taxon>Cytophagia</taxon>
        <taxon>Cytophagales</taxon>
        <taxon>Flectobacillaceae</taxon>
        <taxon>Flectobacillus</taxon>
    </lineage>
</organism>
<protein>
    <submittedName>
        <fullName evidence="2">Oxygenase MpaB family protein</fullName>
        <ecNumber evidence="2">1.-.-.-</ecNumber>
    </submittedName>
</protein>
<dbReference type="GO" id="GO:0016491">
    <property type="term" value="F:oxidoreductase activity"/>
    <property type="evidence" value="ECO:0007669"/>
    <property type="project" value="UniProtKB-KW"/>
</dbReference>
<gene>
    <name evidence="2" type="ORF">QM524_10265</name>
</gene>
<proteinExistence type="predicted"/>
<evidence type="ECO:0000259" key="1">
    <source>
        <dbReference type="Pfam" id="PF09995"/>
    </source>
</evidence>
<evidence type="ECO:0000313" key="2">
    <source>
        <dbReference type="EMBL" id="MDI9859596.1"/>
    </source>
</evidence>
<dbReference type="Proteomes" id="UP001236507">
    <property type="component" value="Unassembled WGS sequence"/>
</dbReference>
<dbReference type="EMBL" id="JASHIF010000008">
    <property type="protein sequence ID" value="MDI9859596.1"/>
    <property type="molecule type" value="Genomic_DNA"/>
</dbReference>
<dbReference type="RefSeq" id="WP_283344502.1">
    <property type="nucleotide sequence ID" value="NZ_JASHIF010000008.1"/>
</dbReference>
<reference evidence="2 3" key="1">
    <citation type="submission" date="2023-05" db="EMBL/GenBank/DDBJ databases">
        <title>Novel species of genus Flectobacillus isolated from stream in China.</title>
        <authorList>
            <person name="Lu H."/>
        </authorList>
    </citation>
    <scope>NUCLEOTIDE SEQUENCE [LARGE SCALE GENOMIC DNA]</scope>
    <source>
        <strain evidence="2 3">KCTC 42575</strain>
    </source>
</reference>
<name>A0ABT6Y7U4_9BACT</name>
<keyword evidence="3" id="KW-1185">Reference proteome</keyword>
<sequence>MKKQAIKPARYFSNQTLADARQRGDQLADVCIQSVFEQVGITGLRTFFQWLVKEDFDWKSQLDFVQKYFQDNAVFPSFYQEKQFQRGLDFAQKHQADIALMLGCLSLPYCYAGADGAKVLWMSERIGKDTQKRLEETGNFVFGVLNPKQWKSSEAGIPIAMLRILKVRLMHASIRFFTLYHQAWDTKALGFPVNQEDMAGTNLAFSYIVIVGMRKNNLSISDENAENYLHTWNTINALMGVEIELLPQNLREAFVLAKAIAKRQFRTSEEGINLTKALLKVLERFIDNPLLKPIPSAFMRHLLGKEVADLLQIPNNPLEERLVPFIPVKAVFGV</sequence>
<dbReference type="EC" id="1.-.-.-" evidence="2"/>
<accession>A0ABT6Y7U4</accession>